<feature type="compositionally biased region" description="Basic residues" evidence="1">
    <location>
        <begin position="375"/>
        <end position="392"/>
    </location>
</feature>
<dbReference type="KEGG" id="pcot:PCOAH_00048030"/>
<dbReference type="Proteomes" id="UP000092716">
    <property type="component" value="Chromosome 13"/>
</dbReference>
<dbReference type="OrthoDB" id="383226at2759"/>
<dbReference type="InterPro" id="IPR008780">
    <property type="entry name" value="Plasmodium_Vir"/>
</dbReference>
<evidence type="ECO:0000313" key="3">
    <source>
        <dbReference type="Proteomes" id="UP000092716"/>
    </source>
</evidence>
<dbReference type="RefSeq" id="XP_019917256.1">
    <property type="nucleotide sequence ID" value="XM_020061586.1"/>
</dbReference>
<accession>A0A1B1E6C4</accession>
<protein>
    <submittedName>
        <fullName evidence="2">KIR protein</fullName>
    </submittedName>
</protein>
<feature type="region of interest" description="Disordered" evidence="1">
    <location>
        <begin position="317"/>
        <end position="400"/>
    </location>
</feature>
<evidence type="ECO:0000256" key="1">
    <source>
        <dbReference type="SAM" id="MobiDB-lite"/>
    </source>
</evidence>
<feature type="compositionally biased region" description="Basic and acidic residues" evidence="1">
    <location>
        <begin position="220"/>
        <end position="230"/>
    </location>
</feature>
<sequence>MKEQTKLSCIYDQNYCNVNTLPSRKVYAAFEQKNGKHHQCDNISTWIQGIEEILGDNLRMGAYSTVSLELIAGAWCLLSKVSTENPPCKVGVLCDFFYFWLGDQLHGKLSGWNTSLPTIMQQIYTKLGGNNGPCSYGTIDNTNDGGFLQRRKKVFDYYYDYRTIWKQLMENDAPCSTAYGEYLKDAQDAYGRVQANCPTNNDDFCKEFWNKKFQNGTIPKPEDLKSKAASEQDLPPSDDEGDEKNLLSCLEVLSSKVATVPKETSSHLSPASPEVEGAAESSRSIAPIVSSTLAALGLPAAVFLLYKYTNLFSGIDGTFPKERNKRKRGSPVERHFNKSSVDDDDTLTTTEETSSTVDSSTITDSITEYSAPPSNRRRTNNRKGHQQQRQRKTNISYHNM</sequence>
<proteinExistence type="predicted"/>
<dbReference type="GeneID" id="30911534"/>
<keyword evidence="3" id="KW-1185">Reference proteome</keyword>
<gene>
    <name evidence="2" type="ORF">PCOAH_00048030</name>
</gene>
<reference evidence="3" key="1">
    <citation type="submission" date="2016-06" db="EMBL/GenBank/DDBJ databases">
        <title>First high quality genome sequence of Plasmodium coatneyi using continuous long reads from single molecule, real-time sequencing.</title>
        <authorList>
            <person name="Chien J.-T."/>
            <person name="Pakala S.B."/>
            <person name="Geraldo J.A."/>
            <person name="Lapp S.A."/>
            <person name="Barnwell J.W."/>
            <person name="Kissinger J.C."/>
            <person name="Galinski M.R."/>
            <person name="Humphrey J.C."/>
        </authorList>
    </citation>
    <scope>NUCLEOTIDE SEQUENCE [LARGE SCALE GENOMIC DNA]</scope>
    <source>
        <strain evidence="3">Hackeri</strain>
    </source>
</reference>
<feature type="compositionally biased region" description="Low complexity" evidence="1">
    <location>
        <begin position="347"/>
        <end position="367"/>
    </location>
</feature>
<organism evidence="2 3">
    <name type="scientific">Plasmodium coatneyi</name>
    <dbReference type="NCBI Taxonomy" id="208452"/>
    <lineage>
        <taxon>Eukaryota</taxon>
        <taxon>Sar</taxon>
        <taxon>Alveolata</taxon>
        <taxon>Apicomplexa</taxon>
        <taxon>Aconoidasida</taxon>
        <taxon>Haemosporida</taxon>
        <taxon>Plasmodiidae</taxon>
        <taxon>Plasmodium</taxon>
    </lineage>
</organism>
<dbReference type="EMBL" id="CP016251">
    <property type="protein sequence ID" value="ANQ10561.1"/>
    <property type="molecule type" value="Genomic_DNA"/>
</dbReference>
<dbReference type="Pfam" id="PF05795">
    <property type="entry name" value="Plasmodium_Vir"/>
    <property type="match status" value="1"/>
</dbReference>
<name>A0A1B1E6C4_9APIC</name>
<dbReference type="VEuPathDB" id="PlasmoDB:PCOAH_00048030"/>
<feature type="region of interest" description="Disordered" evidence="1">
    <location>
        <begin position="216"/>
        <end position="242"/>
    </location>
</feature>
<evidence type="ECO:0000313" key="2">
    <source>
        <dbReference type="EMBL" id="ANQ10561.1"/>
    </source>
</evidence>
<dbReference type="AlphaFoldDB" id="A0A1B1E6C4"/>